<evidence type="ECO:0000256" key="3">
    <source>
        <dbReference type="ARBA" id="ARBA00022692"/>
    </source>
</evidence>
<dbReference type="EMBL" id="FN668643">
    <property type="protein sequence ID" value="CBK21501.2"/>
    <property type="molecule type" value="Genomic_DNA"/>
</dbReference>
<dbReference type="SUPFAM" id="SSF58038">
    <property type="entry name" value="SNARE fusion complex"/>
    <property type="match status" value="1"/>
</dbReference>
<dbReference type="Gene3D" id="1.20.5.110">
    <property type="match status" value="1"/>
</dbReference>
<sequence>MERKDLFGEGKTDGVEGGDMLIQHALQTQGKTIDAAKNTLLLLHETKQVALETTETLANQTDQIGGMKGNVQDIDNQLKRSEQLIRTYLVRMMTDKIIMGLVFILVVLIVVAIVFYSLFGKKNETTTAPTAPPIVPSFVKIALKKTGQSALMYLRE</sequence>
<dbReference type="InParanoid" id="D8M0B2"/>
<dbReference type="GO" id="GO:0000149">
    <property type="term" value="F:SNARE binding"/>
    <property type="evidence" value="ECO:0007669"/>
    <property type="project" value="TreeGrafter"/>
</dbReference>
<evidence type="ECO:0000256" key="1">
    <source>
        <dbReference type="ARBA" id="ARBA00004211"/>
    </source>
</evidence>
<keyword evidence="5 7" id="KW-1133">Transmembrane helix</keyword>
<keyword evidence="4" id="KW-0653">Protein transport</keyword>
<proteinExistence type="predicted"/>
<reference evidence="8" key="1">
    <citation type="submission" date="2010-02" db="EMBL/GenBank/DDBJ databases">
        <title>Sequencing and annotation of the Blastocystis hominis genome.</title>
        <authorList>
            <person name="Wincker P."/>
        </authorList>
    </citation>
    <scope>NUCLEOTIDE SEQUENCE</scope>
    <source>
        <strain evidence="8">Singapore isolate B</strain>
    </source>
</reference>
<keyword evidence="9" id="KW-1185">Reference proteome</keyword>
<keyword evidence="6 7" id="KW-0472">Membrane</keyword>
<dbReference type="GO" id="GO:0005794">
    <property type="term" value="C:Golgi apparatus"/>
    <property type="evidence" value="ECO:0007669"/>
    <property type="project" value="TreeGrafter"/>
</dbReference>
<dbReference type="GeneID" id="24918899"/>
<evidence type="ECO:0000256" key="7">
    <source>
        <dbReference type="SAM" id="Phobius"/>
    </source>
</evidence>
<dbReference type="GO" id="GO:0031902">
    <property type="term" value="C:late endosome membrane"/>
    <property type="evidence" value="ECO:0007669"/>
    <property type="project" value="TreeGrafter"/>
</dbReference>
<evidence type="ECO:0000256" key="2">
    <source>
        <dbReference type="ARBA" id="ARBA00022448"/>
    </source>
</evidence>
<keyword evidence="3 7" id="KW-0812">Transmembrane</keyword>
<dbReference type="GO" id="GO:0005789">
    <property type="term" value="C:endoplasmic reticulum membrane"/>
    <property type="evidence" value="ECO:0007669"/>
    <property type="project" value="TreeGrafter"/>
</dbReference>
<dbReference type="GO" id="GO:0031201">
    <property type="term" value="C:SNARE complex"/>
    <property type="evidence" value="ECO:0007669"/>
    <property type="project" value="InterPro"/>
</dbReference>
<feature type="transmembrane region" description="Helical" evidence="7">
    <location>
        <begin position="97"/>
        <end position="119"/>
    </location>
</feature>
<dbReference type="Proteomes" id="UP000008312">
    <property type="component" value="Unassembled WGS sequence"/>
</dbReference>
<accession>D8M0B2</accession>
<dbReference type="AlphaFoldDB" id="D8M0B2"/>
<dbReference type="RefSeq" id="XP_012895549.1">
    <property type="nucleotide sequence ID" value="XM_013040095.1"/>
</dbReference>
<dbReference type="GO" id="GO:0012507">
    <property type="term" value="C:ER to Golgi transport vesicle membrane"/>
    <property type="evidence" value="ECO:0007669"/>
    <property type="project" value="TreeGrafter"/>
</dbReference>
<keyword evidence="2" id="KW-0813">Transport</keyword>
<gene>
    <name evidence="8" type="ORF">GSBLH_T00001667001</name>
</gene>
<comment type="subcellular location">
    <subcellularLocation>
        <location evidence="1">Membrane</location>
        <topology evidence="1">Single-pass type IV membrane protein</topology>
    </subcellularLocation>
</comment>
<evidence type="ECO:0000256" key="4">
    <source>
        <dbReference type="ARBA" id="ARBA00022927"/>
    </source>
</evidence>
<evidence type="ECO:0000256" key="5">
    <source>
        <dbReference type="ARBA" id="ARBA00022989"/>
    </source>
</evidence>
<evidence type="ECO:0000256" key="6">
    <source>
        <dbReference type="ARBA" id="ARBA00023136"/>
    </source>
</evidence>
<dbReference type="CDD" id="cd15861">
    <property type="entry name" value="SNARE_SNAP25N_23N_29N_SEC9N"/>
    <property type="match status" value="1"/>
</dbReference>
<dbReference type="OrthoDB" id="19261at2759"/>
<name>D8M0B2_BLAHO</name>
<dbReference type="GO" id="GO:0005484">
    <property type="term" value="F:SNAP receptor activity"/>
    <property type="evidence" value="ECO:0007669"/>
    <property type="project" value="InterPro"/>
</dbReference>
<dbReference type="GO" id="GO:0006906">
    <property type="term" value="P:vesicle fusion"/>
    <property type="evidence" value="ECO:0007669"/>
    <property type="project" value="TreeGrafter"/>
</dbReference>
<dbReference type="InterPro" id="IPR044766">
    <property type="entry name" value="NPSN/SNAP25-like_N_SNARE"/>
</dbReference>
<protein>
    <recommendedName>
        <fullName evidence="10">t-SNARE coiled-coil homology domain-containing protein</fullName>
    </recommendedName>
</protein>
<evidence type="ECO:0000313" key="8">
    <source>
        <dbReference type="EMBL" id="CBK21501.2"/>
    </source>
</evidence>
<evidence type="ECO:0000313" key="9">
    <source>
        <dbReference type="Proteomes" id="UP000008312"/>
    </source>
</evidence>
<dbReference type="PANTHER" id="PTHR21230:SF79">
    <property type="entry name" value="T-SNARE COILED-COIL HOMOLOGY DOMAIN-CONTAINING PROTEIN"/>
    <property type="match status" value="1"/>
</dbReference>
<dbReference type="PANTHER" id="PTHR21230">
    <property type="entry name" value="VESICLE TRANSPORT V-SNARE PROTEIN VTI1-RELATED"/>
    <property type="match status" value="1"/>
</dbReference>
<dbReference type="GO" id="GO:0015031">
    <property type="term" value="P:protein transport"/>
    <property type="evidence" value="ECO:0007669"/>
    <property type="project" value="UniProtKB-KW"/>
</dbReference>
<evidence type="ECO:0008006" key="10">
    <source>
        <dbReference type="Google" id="ProtNLM"/>
    </source>
</evidence>
<organism evidence="8">
    <name type="scientific">Blastocystis hominis</name>
    <dbReference type="NCBI Taxonomy" id="12968"/>
    <lineage>
        <taxon>Eukaryota</taxon>
        <taxon>Sar</taxon>
        <taxon>Stramenopiles</taxon>
        <taxon>Bigyra</taxon>
        <taxon>Opalozoa</taxon>
        <taxon>Opalinata</taxon>
        <taxon>Blastocystidae</taxon>
        <taxon>Blastocystis</taxon>
    </lineage>
</organism>